<dbReference type="KEGG" id="hfv:R50_2362"/>
<feature type="region of interest" description="Disordered" evidence="5">
    <location>
        <begin position="98"/>
        <end position="120"/>
    </location>
</feature>
<evidence type="ECO:0000256" key="4">
    <source>
        <dbReference type="ARBA" id="ARBA00023136"/>
    </source>
</evidence>
<keyword evidence="3" id="KW-1133">Transmembrane helix</keyword>
<keyword evidence="7" id="KW-1185">Reference proteome</keyword>
<dbReference type="EMBL" id="LR778114">
    <property type="protein sequence ID" value="CAB1129859.1"/>
    <property type="molecule type" value="Genomic_DNA"/>
</dbReference>
<proteinExistence type="predicted"/>
<dbReference type="Proteomes" id="UP000503399">
    <property type="component" value="Chromosome"/>
</dbReference>
<evidence type="ECO:0000256" key="3">
    <source>
        <dbReference type="ARBA" id="ARBA00022989"/>
    </source>
</evidence>
<dbReference type="GO" id="GO:0016020">
    <property type="term" value="C:membrane"/>
    <property type="evidence" value="ECO:0007669"/>
    <property type="project" value="UniProtKB-SubCell"/>
</dbReference>
<keyword evidence="2" id="KW-0812">Transmembrane</keyword>
<gene>
    <name evidence="6" type="ORF">R50_2362</name>
</gene>
<evidence type="ECO:0000313" key="7">
    <source>
        <dbReference type="Proteomes" id="UP000503399"/>
    </source>
</evidence>
<feature type="compositionally biased region" description="Low complexity" evidence="5">
    <location>
        <begin position="102"/>
        <end position="120"/>
    </location>
</feature>
<evidence type="ECO:0000313" key="6">
    <source>
        <dbReference type="EMBL" id="CAB1129859.1"/>
    </source>
</evidence>
<organism evidence="6 7">
    <name type="scientific">Candidatus Hydrogenisulfobacillus filiaventi</name>
    <dbReference type="NCBI Taxonomy" id="2707344"/>
    <lineage>
        <taxon>Bacteria</taxon>
        <taxon>Bacillati</taxon>
        <taxon>Bacillota</taxon>
        <taxon>Clostridia</taxon>
        <taxon>Eubacteriales</taxon>
        <taxon>Clostridiales Family XVII. Incertae Sedis</taxon>
        <taxon>Candidatus Hydrogenisulfobacillus</taxon>
    </lineage>
</organism>
<accession>A0A6F8ZJ01</accession>
<protein>
    <recommendedName>
        <fullName evidence="8">NADH-quinone oxidoreductase subunit K</fullName>
    </recommendedName>
</protein>
<keyword evidence="4" id="KW-0472">Membrane</keyword>
<evidence type="ECO:0000256" key="2">
    <source>
        <dbReference type="ARBA" id="ARBA00022692"/>
    </source>
</evidence>
<reference evidence="6 7" key="1">
    <citation type="submission" date="2020-02" db="EMBL/GenBank/DDBJ databases">
        <authorList>
            <person name="Hogendoorn C."/>
        </authorList>
    </citation>
    <scope>NUCLEOTIDE SEQUENCE [LARGE SCALE GENOMIC DNA]</scope>
    <source>
        <strain evidence="6">R501</strain>
    </source>
</reference>
<evidence type="ECO:0008006" key="8">
    <source>
        <dbReference type="Google" id="ProtNLM"/>
    </source>
</evidence>
<sequence length="120" mass="12193">MFIAPGILALVGVLVILRYRHAVLAFMGLEIVLAAANWAILAAAQAFAGGAQVAGLLLFAIPLGAAEAAIGLTVVLRLAARHHTIDLTTFARLGERRKAPTVPAASSASAPVRSASGESA</sequence>
<dbReference type="AlphaFoldDB" id="A0A6F8ZJ01"/>
<dbReference type="InterPro" id="IPR039428">
    <property type="entry name" value="NUOK/Mnh_C1-like"/>
</dbReference>
<dbReference type="Gene3D" id="1.10.287.3510">
    <property type="match status" value="1"/>
</dbReference>
<comment type="subcellular location">
    <subcellularLocation>
        <location evidence="1">Membrane</location>
        <topology evidence="1">Multi-pass membrane protein</topology>
    </subcellularLocation>
</comment>
<evidence type="ECO:0000256" key="1">
    <source>
        <dbReference type="ARBA" id="ARBA00004141"/>
    </source>
</evidence>
<name>A0A6F8ZJ01_9FIRM</name>
<dbReference type="Pfam" id="PF00420">
    <property type="entry name" value="Oxidored_q2"/>
    <property type="match status" value="1"/>
</dbReference>
<evidence type="ECO:0000256" key="5">
    <source>
        <dbReference type="SAM" id="MobiDB-lite"/>
    </source>
</evidence>